<dbReference type="Proteomes" id="UP000280501">
    <property type="component" value="Unassembled WGS sequence"/>
</dbReference>
<evidence type="ECO:0008006" key="5">
    <source>
        <dbReference type="Google" id="ProtNLM"/>
    </source>
</evidence>
<evidence type="ECO:0000256" key="1">
    <source>
        <dbReference type="SAM" id="MobiDB-lite"/>
    </source>
</evidence>
<gene>
    <name evidence="3" type="ORF">EDD34_0020</name>
</gene>
<proteinExistence type="predicted"/>
<comment type="caution">
    <text evidence="3">The sequence shown here is derived from an EMBL/GenBank/DDBJ whole genome shotgun (WGS) entry which is preliminary data.</text>
</comment>
<dbReference type="SUPFAM" id="SSF56112">
    <property type="entry name" value="Protein kinase-like (PK-like)"/>
    <property type="match status" value="1"/>
</dbReference>
<sequence length="634" mass="66579">MGTPGPGDLLVDRYRLGSELRTDLAAAVAWEAYDQVLGRQVRLHLVTGPWAADALDSARRAALVTEPRITRVLDVGTADVGSYVVTEPYPGETLTDIVSQGLVDEAHARAIAGEVASALTVAGARGVHHTVLRPEAIRIERDRVVVTGLGLDGGLASGETLNRAPAAGDAQGALALLYYAMTARWPGIELEADWIAKDTVIPLPARRDDDGAVLALSSLVPHVDPMIDGLVSRAFDPSAETNAPRTPDDVVAALRPWGDVSVLASLPAFVQQEPEASERQAPPAPPVRRPVVTGRIARAEEASAMSSVPPEGVPQGYPPSHQPVPPPPPGYQPQQHTAQQTAQQAGYQQPPQYAPQQYAPQQGYDQQYPPQGYESQYPAQQGYPAPGYEQQYYDQNQGFQTQPAPKRGGVNPTPIVLGVVGVAVIAGLIWAVMAIMAPQGTTPVVGADATESAAGETGDQDGQGGGENAGEGEQSQAPQTEARPVITGSTLVAPDGVPVEGEEADHPETAALVSDGDPTTFWYTRTFSSPDFGGIKSGSGVALTLQEAASVSTIELSTNSEGGNVQIRATTPDDPAGGQVVAEGPVSSNTTFTLDEPVVGETFVIWFTSLPESTPLPDLPDLKYRVELNEVTLS</sequence>
<feature type="transmembrane region" description="Helical" evidence="2">
    <location>
        <begin position="415"/>
        <end position="437"/>
    </location>
</feature>
<feature type="region of interest" description="Disordered" evidence="1">
    <location>
        <begin position="450"/>
        <end position="484"/>
    </location>
</feature>
<feature type="region of interest" description="Disordered" evidence="1">
    <location>
        <begin position="300"/>
        <end position="390"/>
    </location>
</feature>
<dbReference type="OrthoDB" id="9786339at2"/>
<protein>
    <recommendedName>
        <fullName evidence="5">Serine/threonine protein kinase</fullName>
    </recommendedName>
</protein>
<keyword evidence="2" id="KW-0812">Transmembrane</keyword>
<dbReference type="CDD" id="cd13973">
    <property type="entry name" value="PK_MviN-like"/>
    <property type="match status" value="1"/>
</dbReference>
<keyword evidence="2" id="KW-1133">Transmembrane helix</keyword>
<dbReference type="AlphaFoldDB" id="A0A3N4Z302"/>
<reference evidence="3 4" key="1">
    <citation type="submission" date="2018-11" db="EMBL/GenBank/DDBJ databases">
        <title>Sequencing the genomes of 1000 actinobacteria strains.</title>
        <authorList>
            <person name="Klenk H.-P."/>
        </authorList>
    </citation>
    <scope>NUCLEOTIDE SEQUENCE [LARGE SCALE GENOMIC DNA]</scope>
    <source>
        <strain evidence="3 4">DSM 15700</strain>
    </source>
</reference>
<evidence type="ECO:0000256" key="2">
    <source>
        <dbReference type="SAM" id="Phobius"/>
    </source>
</evidence>
<keyword evidence="4" id="KW-1185">Reference proteome</keyword>
<feature type="compositionally biased region" description="Low complexity" evidence="1">
    <location>
        <begin position="332"/>
        <end position="373"/>
    </location>
</feature>
<evidence type="ECO:0000313" key="4">
    <source>
        <dbReference type="Proteomes" id="UP000280501"/>
    </source>
</evidence>
<name>A0A3N4Z302_9MICO</name>
<dbReference type="Gene3D" id="1.10.510.10">
    <property type="entry name" value="Transferase(Phosphotransferase) domain 1"/>
    <property type="match status" value="1"/>
</dbReference>
<evidence type="ECO:0000313" key="3">
    <source>
        <dbReference type="EMBL" id="RPF19472.1"/>
    </source>
</evidence>
<accession>A0A3N4Z302</accession>
<feature type="compositionally biased region" description="Pro residues" evidence="1">
    <location>
        <begin position="316"/>
        <end position="331"/>
    </location>
</feature>
<organism evidence="3 4">
    <name type="scientific">Myceligenerans xiligouense</name>
    <dbReference type="NCBI Taxonomy" id="253184"/>
    <lineage>
        <taxon>Bacteria</taxon>
        <taxon>Bacillati</taxon>
        <taxon>Actinomycetota</taxon>
        <taxon>Actinomycetes</taxon>
        <taxon>Micrococcales</taxon>
        <taxon>Promicromonosporaceae</taxon>
        <taxon>Myceligenerans</taxon>
    </lineage>
</organism>
<dbReference type="EMBL" id="RKQZ01000001">
    <property type="protein sequence ID" value="RPF19472.1"/>
    <property type="molecule type" value="Genomic_DNA"/>
</dbReference>
<dbReference type="RefSeq" id="WP_123812772.1">
    <property type="nucleotide sequence ID" value="NZ_RKQZ01000001.1"/>
</dbReference>
<dbReference type="InterPro" id="IPR011009">
    <property type="entry name" value="Kinase-like_dom_sf"/>
</dbReference>
<keyword evidence="2" id="KW-0472">Membrane</keyword>